<reference evidence="2" key="2">
    <citation type="submission" date="2015-01" db="EMBL/GenBank/DDBJ databases">
        <title>Evolutionary Origins and Diversification of the Mycorrhizal Mutualists.</title>
        <authorList>
            <consortium name="DOE Joint Genome Institute"/>
            <consortium name="Mycorrhizal Genomics Consortium"/>
            <person name="Kohler A."/>
            <person name="Kuo A."/>
            <person name="Nagy L.G."/>
            <person name="Floudas D."/>
            <person name="Copeland A."/>
            <person name="Barry K.W."/>
            <person name="Cichocki N."/>
            <person name="Veneault-Fourrey C."/>
            <person name="LaButti K."/>
            <person name="Lindquist E.A."/>
            <person name="Lipzen A."/>
            <person name="Lundell T."/>
            <person name="Morin E."/>
            <person name="Murat C."/>
            <person name="Riley R."/>
            <person name="Ohm R."/>
            <person name="Sun H."/>
            <person name="Tunlid A."/>
            <person name="Henrissat B."/>
            <person name="Grigoriev I.V."/>
            <person name="Hibbett D.S."/>
            <person name="Martin F."/>
        </authorList>
    </citation>
    <scope>NUCLEOTIDE SEQUENCE [LARGE SCALE GENOMIC DNA]</scope>
    <source>
        <strain evidence="2">h7</strain>
    </source>
</reference>
<organism evidence="1 2">
    <name type="scientific">Hebeloma cylindrosporum</name>
    <dbReference type="NCBI Taxonomy" id="76867"/>
    <lineage>
        <taxon>Eukaryota</taxon>
        <taxon>Fungi</taxon>
        <taxon>Dikarya</taxon>
        <taxon>Basidiomycota</taxon>
        <taxon>Agaricomycotina</taxon>
        <taxon>Agaricomycetes</taxon>
        <taxon>Agaricomycetidae</taxon>
        <taxon>Agaricales</taxon>
        <taxon>Agaricineae</taxon>
        <taxon>Hymenogastraceae</taxon>
        <taxon>Hebeloma</taxon>
    </lineage>
</organism>
<gene>
    <name evidence="1" type="ORF">M413DRAFT_58199</name>
</gene>
<keyword evidence="2" id="KW-1185">Reference proteome</keyword>
<name>A0A0C3C3H8_HEBCY</name>
<feature type="non-terminal residue" evidence="1">
    <location>
        <position position="1"/>
    </location>
</feature>
<dbReference type="OrthoDB" id="2816594at2759"/>
<evidence type="ECO:0000313" key="1">
    <source>
        <dbReference type="EMBL" id="KIM38839.1"/>
    </source>
</evidence>
<dbReference type="Proteomes" id="UP000053424">
    <property type="component" value="Unassembled WGS sequence"/>
</dbReference>
<dbReference type="EMBL" id="KN831788">
    <property type="protein sequence ID" value="KIM38839.1"/>
    <property type="molecule type" value="Genomic_DNA"/>
</dbReference>
<dbReference type="HOGENOM" id="CLU_180191_3_1_1"/>
<evidence type="ECO:0000313" key="2">
    <source>
        <dbReference type="Proteomes" id="UP000053424"/>
    </source>
</evidence>
<dbReference type="AlphaFoldDB" id="A0A0C3C3H8"/>
<sequence length="53" mass="6132">MCFREIQCIKHACGHEHPQSDRRVDCNSSRCRYSQLHDASCSPKSCSSTCQQW</sequence>
<reference evidence="1 2" key="1">
    <citation type="submission" date="2014-04" db="EMBL/GenBank/DDBJ databases">
        <authorList>
            <consortium name="DOE Joint Genome Institute"/>
            <person name="Kuo A."/>
            <person name="Gay G."/>
            <person name="Dore J."/>
            <person name="Kohler A."/>
            <person name="Nagy L.G."/>
            <person name="Floudas D."/>
            <person name="Copeland A."/>
            <person name="Barry K.W."/>
            <person name="Cichocki N."/>
            <person name="Veneault-Fourrey C."/>
            <person name="LaButti K."/>
            <person name="Lindquist E.A."/>
            <person name="Lipzen A."/>
            <person name="Lundell T."/>
            <person name="Morin E."/>
            <person name="Murat C."/>
            <person name="Sun H."/>
            <person name="Tunlid A."/>
            <person name="Henrissat B."/>
            <person name="Grigoriev I.V."/>
            <person name="Hibbett D.S."/>
            <person name="Martin F."/>
            <person name="Nordberg H.P."/>
            <person name="Cantor M.N."/>
            <person name="Hua S.X."/>
        </authorList>
    </citation>
    <scope>NUCLEOTIDE SEQUENCE [LARGE SCALE GENOMIC DNA]</scope>
    <source>
        <strain evidence="2">h7</strain>
    </source>
</reference>
<proteinExistence type="predicted"/>
<accession>A0A0C3C3H8</accession>
<protein>
    <submittedName>
        <fullName evidence="1">Uncharacterized protein</fullName>
    </submittedName>
</protein>